<dbReference type="InterPro" id="IPR001597">
    <property type="entry name" value="ArAA_b-elim_lyase/Thr_aldolase"/>
</dbReference>
<dbReference type="AlphaFoldDB" id="A0A1B9AN69"/>
<dbReference type="InterPro" id="IPR023603">
    <property type="entry name" value="Low_specificity_L-TA-like"/>
</dbReference>
<dbReference type="PANTHER" id="PTHR48097">
    <property type="entry name" value="L-THREONINE ALDOLASE-RELATED"/>
    <property type="match status" value="1"/>
</dbReference>
<dbReference type="Gene3D" id="3.90.1150.10">
    <property type="entry name" value="Aspartate Aminotransferase, domain 1"/>
    <property type="match status" value="1"/>
</dbReference>
<feature type="modified residue" description="N6-(pyridoxal phosphate)lysine" evidence="5">
    <location>
        <position position="199"/>
    </location>
</feature>
<dbReference type="GO" id="GO:0006545">
    <property type="term" value="P:glycine biosynthetic process"/>
    <property type="evidence" value="ECO:0007669"/>
    <property type="project" value="TreeGrafter"/>
</dbReference>
<dbReference type="GO" id="GO:0008732">
    <property type="term" value="F:L-allo-threonine aldolase activity"/>
    <property type="evidence" value="ECO:0007669"/>
    <property type="project" value="TreeGrafter"/>
</dbReference>
<keyword evidence="3" id="KW-0663">Pyridoxal phosphate</keyword>
<dbReference type="Proteomes" id="UP000092578">
    <property type="component" value="Unassembled WGS sequence"/>
</dbReference>
<dbReference type="PIRSF" id="PIRSF017617">
    <property type="entry name" value="Thr_aldolase"/>
    <property type="match status" value="1"/>
</dbReference>
<dbReference type="GO" id="GO:0006567">
    <property type="term" value="P:L-threonine catabolic process"/>
    <property type="evidence" value="ECO:0007669"/>
    <property type="project" value="TreeGrafter"/>
</dbReference>
<dbReference type="EMBL" id="MAYT01000027">
    <property type="protein sequence ID" value="OCA85319.1"/>
    <property type="molecule type" value="Genomic_DNA"/>
</dbReference>
<protein>
    <submittedName>
        <fullName evidence="7">Threonine aldolase</fullName>
    </submittedName>
</protein>
<name>A0A1B9AN69_9BACI</name>
<dbReference type="PANTHER" id="PTHR48097:SF9">
    <property type="entry name" value="L-THREONINE ALDOLASE"/>
    <property type="match status" value="1"/>
</dbReference>
<dbReference type="NCBIfam" id="NF041359">
    <property type="entry name" value="GntG_guanitoxin"/>
    <property type="match status" value="1"/>
</dbReference>
<keyword evidence="4" id="KW-0456">Lyase</keyword>
<dbReference type="NCBIfam" id="NF007825">
    <property type="entry name" value="PRK10534.1"/>
    <property type="match status" value="1"/>
</dbReference>
<dbReference type="Gene3D" id="3.40.640.10">
    <property type="entry name" value="Type I PLP-dependent aspartate aminotransferase-like (Major domain)"/>
    <property type="match status" value="1"/>
</dbReference>
<organism evidence="7 8">
    <name type="scientific">Pseudobacillus wudalianchiensis</name>
    <dbReference type="NCBI Taxonomy" id="1743143"/>
    <lineage>
        <taxon>Bacteria</taxon>
        <taxon>Bacillati</taxon>
        <taxon>Bacillota</taxon>
        <taxon>Bacilli</taxon>
        <taxon>Bacillales</taxon>
        <taxon>Bacillaceae</taxon>
        <taxon>Pseudobacillus</taxon>
    </lineage>
</organism>
<dbReference type="Pfam" id="PF01212">
    <property type="entry name" value="Beta_elim_lyase"/>
    <property type="match status" value="1"/>
</dbReference>
<dbReference type="FunFam" id="3.90.1150.10:FF:000041">
    <property type="entry name" value="Low-specificity L-threonine aldolase"/>
    <property type="match status" value="1"/>
</dbReference>
<dbReference type="CDD" id="cd06502">
    <property type="entry name" value="TA_like"/>
    <property type="match status" value="1"/>
</dbReference>
<evidence type="ECO:0000256" key="5">
    <source>
        <dbReference type="PIRSR" id="PIRSR017617-1"/>
    </source>
</evidence>
<evidence type="ECO:0000256" key="1">
    <source>
        <dbReference type="ARBA" id="ARBA00001933"/>
    </source>
</evidence>
<comment type="cofactor">
    <cofactor evidence="1">
        <name>pyridoxal 5'-phosphate</name>
        <dbReference type="ChEBI" id="CHEBI:597326"/>
    </cofactor>
</comment>
<evidence type="ECO:0000256" key="2">
    <source>
        <dbReference type="ARBA" id="ARBA00006966"/>
    </source>
</evidence>
<comment type="caution">
    <text evidence="7">The sequence shown here is derived from an EMBL/GenBank/DDBJ whole genome shotgun (WGS) entry which is preliminary data.</text>
</comment>
<evidence type="ECO:0000259" key="6">
    <source>
        <dbReference type="Pfam" id="PF01212"/>
    </source>
</evidence>
<dbReference type="InterPro" id="IPR015424">
    <property type="entry name" value="PyrdxlP-dep_Trfase"/>
</dbReference>
<dbReference type="InterPro" id="IPR015421">
    <property type="entry name" value="PyrdxlP-dep_Trfase_major"/>
</dbReference>
<evidence type="ECO:0000313" key="7">
    <source>
        <dbReference type="EMBL" id="OCA85319.1"/>
    </source>
</evidence>
<evidence type="ECO:0000313" key="8">
    <source>
        <dbReference type="Proteomes" id="UP000092578"/>
    </source>
</evidence>
<dbReference type="InterPro" id="IPR015422">
    <property type="entry name" value="PyrdxlP-dep_Trfase_small"/>
</dbReference>
<dbReference type="GO" id="GO:0005829">
    <property type="term" value="C:cytosol"/>
    <property type="evidence" value="ECO:0007669"/>
    <property type="project" value="TreeGrafter"/>
</dbReference>
<proteinExistence type="inferred from homology"/>
<dbReference type="SUPFAM" id="SSF53383">
    <property type="entry name" value="PLP-dependent transferases"/>
    <property type="match status" value="1"/>
</dbReference>
<keyword evidence="8" id="KW-1185">Reference proteome</keyword>
<comment type="similarity">
    <text evidence="2">Belongs to the threonine aldolase family.</text>
</comment>
<gene>
    <name evidence="7" type="ORF">A8F95_11670</name>
</gene>
<feature type="domain" description="Aromatic amino acid beta-eliminating lyase/threonine aldolase" evidence="6">
    <location>
        <begin position="3"/>
        <end position="287"/>
    </location>
</feature>
<reference evidence="8" key="1">
    <citation type="submission" date="2016-05" db="EMBL/GenBank/DDBJ databases">
        <authorList>
            <person name="Liu B."/>
            <person name="Wang J."/>
            <person name="Zhu Y."/>
            <person name="Liu G."/>
            <person name="Chen Q."/>
            <person name="Chen Z."/>
            <person name="Lan J."/>
            <person name="Che J."/>
            <person name="Ge C."/>
            <person name="Shi H."/>
            <person name="Pan Z."/>
            <person name="Liu X."/>
        </authorList>
    </citation>
    <scope>NUCLEOTIDE SEQUENCE [LARGE SCALE GENOMIC DNA]</scope>
    <source>
        <strain evidence="8">FJAT-27215</strain>
    </source>
</reference>
<evidence type="ECO:0000256" key="4">
    <source>
        <dbReference type="ARBA" id="ARBA00023239"/>
    </source>
</evidence>
<evidence type="ECO:0000256" key="3">
    <source>
        <dbReference type="ARBA" id="ARBA00022898"/>
    </source>
</evidence>
<accession>A0A1B9AN69</accession>
<dbReference type="FunFam" id="3.40.640.10:FF:000030">
    <property type="entry name" value="Low-specificity L-threonine aldolase"/>
    <property type="match status" value="1"/>
</dbReference>
<sequence>MIDLRSDTVTKPSEKMRKAMYEAEVGDDVYGEDPTVNKLEEIAAEILGKEAALFVTSGTQGNQIAGLVHCKPGEEVILEAQSHIFLYEAAAMSAFAGVQTKTLAGDRGAMKPSDVEAALREDDVHEPETGLICLENTHNKAGGAVIPLENMEAIYQIAKRHGIPVHLDGARLFNASVASGIPVKKFAEQTDTVQICLSKGLGAPAGSIIAGSSAFISKARKWRKRLGGGLRQVGVLAAPGIIALQENAGRLQEDHESAKRLAEGLQNIKGITLESEVETNIIIINIAHSNKTTAAFLSELKENGVLAGEFGPHLIRFVTNNSVTETDIDQVLLVIQKILHFQPIS</sequence>
<dbReference type="RefSeq" id="WP_065411290.1">
    <property type="nucleotide sequence ID" value="NZ_MAYT01000027.1"/>
</dbReference>